<feature type="compositionally biased region" description="Basic and acidic residues" evidence="1">
    <location>
        <begin position="78"/>
        <end position="88"/>
    </location>
</feature>
<protein>
    <submittedName>
        <fullName evidence="2">Uncharacterized protein</fullName>
    </submittedName>
</protein>
<name>A0A644XB58_9ZZZZ</name>
<feature type="region of interest" description="Disordered" evidence="1">
    <location>
        <begin position="29"/>
        <end position="53"/>
    </location>
</feature>
<evidence type="ECO:0000256" key="1">
    <source>
        <dbReference type="SAM" id="MobiDB-lite"/>
    </source>
</evidence>
<feature type="compositionally biased region" description="Basic and acidic residues" evidence="1">
    <location>
        <begin position="104"/>
        <end position="128"/>
    </location>
</feature>
<gene>
    <name evidence="2" type="ORF">SDC9_59522</name>
</gene>
<evidence type="ECO:0000313" key="2">
    <source>
        <dbReference type="EMBL" id="MPM13167.1"/>
    </source>
</evidence>
<dbReference type="EMBL" id="VSSQ01002078">
    <property type="protein sequence ID" value="MPM13167.1"/>
    <property type="molecule type" value="Genomic_DNA"/>
</dbReference>
<organism evidence="2">
    <name type="scientific">bioreactor metagenome</name>
    <dbReference type="NCBI Taxonomy" id="1076179"/>
    <lineage>
        <taxon>unclassified sequences</taxon>
        <taxon>metagenomes</taxon>
        <taxon>ecological metagenomes</taxon>
    </lineage>
</organism>
<reference evidence="2" key="1">
    <citation type="submission" date="2019-08" db="EMBL/GenBank/DDBJ databases">
        <authorList>
            <person name="Kucharzyk K."/>
            <person name="Murdoch R.W."/>
            <person name="Higgins S."/>
            <person name="Loffler F."/>
        </authorList>
    </citation>
    <scope>NUCLEOTIDE SEQUENCE</scope>
</reference>
<accession>A0A644XB58</accession>
<dbReference type="AlphaFoldDB" id="A0A644XB58"/>
<comment type="caution">
    <text evidence="2">The sequence shown here is derived from an EMBL/GenBank/DDBJ whole genome shotgun (WGS) entry which is preliminary data.</text>
</comment>
<feature type="region of interest" description="Disordered" evidence="1">
    <location>
        <begin position="66"/>
        <end position="128"/>
    </location>
</feature>
<proteinExistence type="predicted"/>
<sequence length="182" mass="20235">MWRVAAPSGDDPGLEGRFGVLAARRESLTPACRPPAPSRSPGGAVGPLRFARSAPSEMRLRLVRFPRGKCQHPADQAEPDREHGENAKAEGVIHQPAAQKHQHPAPERADLRHRAAGDRQKRRQEARFQGKRYTIDKAWLENNMEAIVEPEDLDDVWVCNDAQALILKCLSGKAGYSKSFEM</sequence>